<keyword evidence="4" id="KW-1185">Reference proteome</keyword>
<dbReference type="Proteomes" id="UP001205603">
    <property type="component" value="Unassembled WGS sequence"/>
</dbReference>
<dbReference type="PROSITE" id="PS51257">
    <property type="entry name" value="PROKAR_LIPOPROTEIN"/>
    <property type="match status" value="1"/>
</dbReference>
<accession>A0ABT1MGJ7</accession>
<sequence length="423" mass="46983">MKRYIIYQTLSLALLAFMAAGCDNTDYSNKPPFDNGAYLDVAKTKDIANVTFKRTLTEVPKVFTVLLTYPAKQDVKVDFAVDPSLTGNYNARMDTDYPTLDPKHYKLSASSVVIPAGEAQSKPVTITFTGLDALPLDASYLVPLTVTGVSGGIGTLDGSKTICYIVKKSSAITTAANLRDNYMEVPGFDKGSPTADVVNNMTQLTYEAIIWVNSFDYGSLPGGALPDISTIMGIEQYILLRIGDASYPRQQLQFAGPRYEWKFPKADKSKSLMPKTWYHVALTWNLATQTIVFYVDGQEQSRSEEFAKPGEPVALNLGMQERGKDFMFKIGHSYGEPEDYTRQLDGNICEVRVWNVARTQEEIYKNMYDVDPHTPGLCAYWKFDEGEGDKVIDRTGNGNDAVAHKSPLVWPDGIEVPKKNETK</sequence>
<dbReference type="InterPro" id="IPR013728">
    <property type="entry name" value="BT_3987-like_N"/>
</dbReference>
<feature type="domain" description="BT-3987-like N-terminal" evidence="2">
    <location>
        <begin position="33"/>
        <end position="151"/>
    </location>
</feature>
<feature type="chain" id="PRO_5045052199" evidence="1">
    <location>
        <begin position="20"/>
        <end position="423"/>
    </location>
</feature>
<dbReference type="Pfam" id="PF13385">
    <property type="entry name" value="Laminin_G_3"/>
    <property type="match status" value="1"/>
</dbReference>
<dbReference type="SUPFAM" id="SSF49899">
    <property type="entry name" value="Concanavalin A-like lectins/glucanases"/>
    <property type="match status" value="1"/>
</dbReference>
<protein>
    <submittedName>
        <fullName evidence="3">DUF1735 and LamG domain-containing protein</fullName>
    </submittedName>
</protein>
<dbReference type="EMBL" id="JANDHW010000005">
    <property type="protein sequence ID" value="MCP9611755.1"/>
    <property type="molecule type" value="Genomic_DNA"/>
</dbReference>
<reference evidence="3 4" key="1">
    <citation type="submission" date="2022-07" db="EMBL/GenBank/DDBJ databases">
        <title>Fecal culturing of patients with breast cancer.</title>
        <authorList>
            <person name="Teng N.M.Y."/>
            <person name="Kiu R."/>
            <person name="Evans R."/>
            <person name="Baker D.J."/>
            <person name="Zenner C."/>
            <person name="Robinson S.D."/>
            <person name="Hall L.J."/>
        </authorList>
    </citation>
    <scope>NUCLEOTIDE SEQUENCE [LARGE SCALE GENOMIC DNA]</scope>
    <source>
        <strain evidence="3 4">LH1063</strain>
    </source>
</reference>
<gene>
    <name evidence="3" type="ORF">NMU02_06595</name>
</gene>
<name>A0ABT1MGJ7_9BACT</name>
<evidence type="ECO:0000313" key="3">
    <source>
        <dbReference type="EMBL" id="MCP9611755.1"/>
    </source>
</evidence>
<comment type="caution">
    <text evidence="3">The sequence shown here is derived from an EMBL/GenBank/DDBJ whole genome shotgun (WGS) entry which is preliminary data.</text>
</comment>
<dbReference type="RefSeq" id="WP_255026751.1">
    <property type="nucleotide sequence ID" value="NZ_JANDHW010000005.1"/>
</dbReference>
<evidence type="ECO:0000313" key="4">
    <source>
        <dbReference type="Proteomes" id="UP001205603"/>
    </source>
</evidence>
<organism evidence="3 4">
    <name type="scientific">Coprobacter tertius</name>
    <dbReference type="NCBI Taxonomy" id="2944915"/>
    <lineage>
        <taxon>Bacteria</taxon>
        <taxon>Pseudomonadati</taxon>
        <taxon>Bacteroidota</taxon>
        <taxon>Bacteroidia</taxon>
        <taxon>Bacteroidales</taxon>
        <taxon>Barnesiellaceae</taxon>
        <taxon>Coprobacter</taxon>
    </lineage>
</organism>
<dbReference type="Gene3D" id="2.60.40.1740">
    <property type="entry name" value="hypothetical protein (bacova_03559)"/>
    <property type="match status" value="1"/>
</dbReference>
<evidence type="ECO:0000256" key="1">
    <source>
        <dbReference type="SAM" id="SignalP"/>
    </source>
</evidence>
<dbReference type="Pfam" id="PF08522">
    <property type="entry name" value="BT_3987-like_N"/>
    <property type="match status" value="1"/>
</dbReference>
<evidence type="ECO:0000259" key="2">
    <source>
        <dbReference type="Pfam" id="PF08522"/>
    </source>
</evidence>
<dbReference type="InterPro" id="IPR013320">
    <property type="entry name" value="ConA-like_dom_sf"/>
</dbReference>
<feature type="signal peptide" evidence="1">
    <location>
        <begin position="1"/>
        <end position="19"/>
    </location>
</feature>
<dbReference type="Gene3D" id="2.60.120.200">
    <property type="match status" value="1"/>
</dbReference>
<keyword evidence="1" id="KW-0732">Signal</keyword>
<proteinExistence type="predicted"/>